<dbReference type="EnsemblPlants" id="AET2Gv20745200.2">
    <property type="protein sequence ID" value="AET2Gv20745200.2"/>
    <property type="gene ID" value="AET2Gv20745200"/>
</dbReference>
<dbReference type="AlphaFoldDB" id="A0A453C633"/>
<reference evidence="1" key="5">
    <citation type="journal article" date="2021" name="G3 (Bethesda)">
        <title>Aegilops tauschii genome assembly Aet v5.0 features greater sequence contiguity and improved annotation.</title>
        <authorList>
            <person name="Wang L."/>
            <person name="Zhu T."/>
            <person name="Rodriguez J.C."/>
            <person name="Deal K.R."/>
            <person name="Dubcovsky J."/>
            <person name="McGuire P.E."/>
            <person name="Lux T."/>
            <person name="Spannagl M."/>
            <person name="Mayer K.F.X."/>
            <person name="Baldrich P."/>
            <person name="Meyers B.C."/>
            <person name="Huo N."/>
            <person name="Gu Y.Q."/>
            <person name="Zhou H."/>
            <person name="Devos K.M."/>
            <person name="Bennetzen J.L."/>
            <person name="Unver T."/>
            <person name="Budak H."/>
            <person name="Gulick P.J."/>
            <person name="Galiba G."/>
            <person name="Kalapos B."/>
            <person name="Nelson D.R."/>
            <person name="Li P."/>
            <person name="You F.M."/>
            <person name="Luo M.C."/>
            <person name="Dvorak J."/>
        </authorList>
    </citation>
    <scope>NUCLEOTIDE SEQUENCE [LARGE SCALE GENOMIC DNA]</scope>
    <source>
        <strain evidence="1">cv. AL8/78</strain>
    </source>
</reference>
<keyword evidence="2" id="KW-1185">Reference proteome</keyword>
<evidence type="ECO:0000313" key="2">
    <source>
        <dbReference type="Proteomes" id="UP000015105"/>
    </source>
</evidence>
<organism evidence="1 2">
    <name type="scientific">Aegilops tauschii subsp. strangulata</name>
    <name type="common">Goatgrass</name>
    <dbReference type="NCBI Taxonomy" id="200361"/>
    <lineage>
        <taxon>Eukaryota</taxon>
        <taxon>Viridiplantae</taxon>
        <taxon>Streptophyta</taxon>
        <taxon>Embryophyta</taxon>
        <taxon>Tracheophyta</taxon>
        <taxon>Spermatophyta</taxon>
        <taxon>Magnoliopsida</taxon>
        <taxon>Liliopsida</taxon>
        <taxon>Poales</taxon>
        <taxon>Poaceae</taxon>
        <taxon>BOP clade</taxon>
        <taxon>Pooideae</taxon>
        <taxon>Triticodae</taxon>
        <taxon>Triticeae</taxon>
        <taxon>Triticinae</taxon>
        <taxon>Aegilops</taxon>
    </lineage>
</organism>
<dbReference type="Proteomes" id="UP000015105">
    <property type="component" value="Chromosome 2D"/>
</dbReference>
<dbReference type="Gramene" id="AET2Gv20745200.2">
    <property type="protein sequence ID" value="AET2Gv20745200.2"/>
    <property type="gene ID" value="AET2Gv20745200"/>
</dbReference>
<sequence>AYYYQPFAPLFGHFCSTRSCCGHKAYSVASTYYEGIS</sequence>
<reference evidence="1" key="3">
    <citation type="journal article" date="2017" name="Nature">
        <title>Genome sequence of the progenitor of the wheat D genome Aegilops tauschii.</title>
        <authorList>
            <person name="Luo M.C."/>
            <person name="Gu Y.Q."/>
            <person name="Puiu D."/>
            <person name="Wang H."/>
            <person name="Twardziok S.O."/>
            <person name="Deal K.R."/>
            <person name="Huo N."/>
            <person name="Zhu T."/>
            <person name="Wang L."/>
            <person name="Wang Y."/>
            <person name="McGuire P.E."/>
            <person name="Liu S."/>
            <person name="Long H."/>
            <person name="Ramasamy R.K."/>
            <person name="Rodriguez J.C."/>
            <person name="Van S.L."/>
            <person name="Yuan L."/>
            <person name="Wang Z."/>
            <person name="Xia Z."/>
            <person name="Xiao L."/>
            <person name="Anderson O.D."/>
            <person name="Ouyang S."/>
            <person name="Liang Y."/>
            <person name="Zimin A.V."/>
            <person name="Pertea G."/>
            <person name="Qi P."/>
            <person name="Bennetzen J.L."/>
            <person name="Dai X."/>
            <person name="Dawson M.W."/>
            <person name="Muller H.G."/>
            <person name="Kugler K."/>
            <person name="Rivarola-Duarte L."/>
            <person name="Spannagl M."/>
            <person name="Mayer K.F.X."/>
            <person name="Lu F.H."/>
            <person name="Bevan M.W."/>
            <person name="Leroy P."/>
            <person name="Li P."/>
            <person name="You F.M."/>
            <person name="Sun Q."/>
            <person name="Liu Z."/>
            <person name="Lyons E."/>
            <person name="Wicker T."/>
            <person name="Salzberg S.L."/>
            <person name="Devos K.M."/>
            <person name="Dvorak J."/>
        </authorList>
    </citation>
    <scope>NUCLEOTIDE SEQUENCE [LARGE SCALE GENOMIC DNA]</scope>
    <source>
        <strain evidence="1">cv. AL8/78</strain>
    </source>
</reference>
<accession>A0A453C633</accession>
<reference evidence="1" key="4">
    <citation type="submission" date="2019-03" db="UniProtKB">
        <authorList>
            <consortium name="EnsemblPlants"/>
        </authorList>
    </citation>
    <scope>IDENTIFICATION</scope>
</reference>
<name>A0A453C633_AEGTS</name>
<evidence type="ECO:0000313" key="1">
    <source>
        <dbReference type="EnsemblPlants" id="AET2Gv20745200.2"/>
    </source>
</evidence>
<protein>
    <submittedName>
        <fullName evidence="1">Uncharacterized protein</fullName>
    </submittedName>
</protein>
<reference evidence="2" key="2">
    <citation type="journal article" date="2017" name="Nat. Plants">
        <title>The Aegilops tauschii genome reveals multiple impacts of transposons.</title>
        <authorList>
            <person name="Zhao G."/>
            <person name="Zou C."/>
            <person name="Li K."/>
            <person name="Wang K."/>
            <person name="Li T."/>
            <person name="Gao L."/>
            <person name="Zhang X."/>
            <person name="Wang H."/>
            <person name="Yang Z."/>
            <person name="Liu X."/>
            <person name="Jiang W."/>
            <person name="Mao L."/>
            <person name="Kong X."/>
            <person name="Jiao Y."/>
            <person name="Jia J."/>
        </authorList>
    </citation>
    <scope>NUCLEOTIDE SEQUENCE [LARGE SCALE GENOMIC DNA]</scope>
    <source>
        <strain evidence="2">cv. AL8/78</strain>
    </source>
</reference>
<reference evidence="2" key="1">
    <citation type="journal article" date="2014" name="Science">
        <title>Ancient hybridizations among the ancestral genomes of bread wheat.</title>
        <authorList>
            <consortium name="International Wheat Genome Sequencing Consortium,"/>
            <person name="Marcussen T."/>
            <person name="Sandve S.R."/>
            <person name="Heier L."/>
            <person name="Spannagl M."/>
            <person name="Pfeifer M."/>
            <person name="Jakobsen K.S."/>
            <person name="Wulff B.B."/>
            <person name="Steuernagel B."/>
            <person name="Mayer K.F."/>
            <person name="Olsen O.A."/>
        </authorList>
    </citation>
    <scope>NUCLEOTIDE SEQUENCE [LARGE SCALE GENOMIC DNA]</scope>
    <source>
        <strain evidence="2">cv. AL8/78</strain>
    </source>
</reference>
<proteinExistence type="predicted"/>